<evidence type="ECO:0000256" key="1">
    <source>
        <dbReference type="SAM" id="Coils"/>
    </source>
</evidence>
<name>W4EVB0_9BACL</name>
<dbReference type="EMBL" id="ASQA01000028">
    <property type="protein sequence ID" value="ETT84189.1"/>
    <property type="molecule type" value="Genomic_DNA"/>
</dbReference>
<dbReference type="Proteomes" id="UP000019062">
    <property type="component" value="Unassembled WGS sequence"/>
</dbReference>
<reference evidence="2 3" key="1">
    <citation type="journal article" date="2014" name="BMC Genomics">
        <title>Genomic comparison of sporeforming bacilli isolated from milk.</title>
        <authorList>
            <person name="Moreno Switt A.I."/>
            <person name="Andrus A.D."/>
            <person name="Ranieri M.L."/>
            <person name="Orsi R.H."/>
            <person name="Ivy R."/>
            <person name="den Bakker H.C."/>
            <person name="Martin N.H."/>
            <person name="Wiedmann M."/>
            <person name="Boor K.J."/>
        </authorList>
    </citation>
    <scope>NUCLEOTIDE SEQUENCE [LARGE SCALE GENOMIC DNA]</scope>
    <source>
        <strain evidence="2 3">FSL R5-213</strain>
    </source>
</reference>
<keyword evidence="1" id="KW-0175">Coiled coil</keyword>
<dbReference type="RefSeq" id="WP_155981188.1">
    <property type="nucleotide sequence ID" value="NZ_ASQA01000028.1"/>
</dbReference>
<accession>W4EVB0</accession>
<evidence type="ECO:0000313" key="2">
    <source>
        <dbReference type="EMBL" id="ETT84189.1"/>
    </source>
</evidence>
<comment type="caution">
    <text evidence="2">The sequence shown here is derived from an EMBL/GenBank/DDBJ whole genome shotgun (WGS) entry which is preliminary data.</text>
</comment>
<keyword evidence="3" id="KW-1185">Reference proteome</keyword>
<dbReference type="AlphaFoldDB" id="W4EVB0"/>
<sequence>MNSYLKFLNDCIQECECNIQEAEERLTKGVVPFAEIKDTKEFLEEWREELNDLKQRREYETESNLTLY</sequence>
<protein>
    <submittedName>
        <fullName evidence="2">Uncharacterized protein</fullName>
    </submittedName>
</protein>
<feature type="coiled-coil region" evidence="1">
    <location>
        <begin position="5"/>
        <end position="63"/>
    </location>
</feature>
<proteinExistence type="predicted"/>
<organism evidence="2 3">
    <name type="scientific">Viridibacillus arenosi FSL R5-213</name>
    <dbReference type="NCBI Taxonomy" id="1227360"/>
    <lineage>
        <taxon>Bacteria</taxon>
        <taxon>Bacillati</taxon>
        <taxon>Bacillota</taxon>
        <taxon>Bacilli</taxon>
        <taxon>Bacillales</taxon>
        <taxon>Caryophanaceae</taxon>
        <taxon>Viridibacillus</taxon>
    </lineage>
</organism>
<gene>
    <name evidence="2" type="ORF">C176_12513</name>
</gene>
<evidence type="ECO:0000313" key="3">
    <source>
        <dbReference type="Proteomes" id="UP000019062"/>
    </source>
</evidence>